<dbReference type="AlphaFoldDB" id="A0A1J5P703"/>
<accession>A0A1J5P703</accession>
<proteinExistence type="predicted"/>
<reference evidence="1" key="1">
    <citation type="submission" date="2016-10" db="EMBL/GenBank/DDBJ databases">
        <title>Sequence of Gallionella enrichment culture.</title>
        <authorList>
            <person name="Poehlein A."/>
            <person name="Muehling M."/>
            <person name="Daniel R."/>
        </authorList>
    </citation>
    <scope>NUCLEOTIDE SEQUENCE</scope>
</reference>
<organism evidence="1">
    <name type="scientific">mine drainage metagenome</name>
    <dbReference type="NCBI Taxonomy" id="410659"/>
    <lineage>
        <taxon>unclassified sequences</taxon>
        <taxon>metagenomes</taxon>
        <taxon>ecological metagenomes</taxon>
    </lineage>
</organism>
<sequence>MAMTDTAKDFIGLEVFFQAATAEAPEVSDDLMARIFGDADAVQAERLRPATPLPPAKVGLWHSLVDMLGGRAALAGLATATVMGAFLGFAQPAPLAPFAQSVTQSVLGETSSLGAIDLLPTADTVLTEG</sequence>
<evidence type="ECO:0000313" key="1">
    <source>
        <dbReference type="EMBL" id="OIQ66990.1"/>
    </source>
</evidence>
<protein>
    <recommendedName>
        <fullName evidence="2">Dihydroorotate dehydrogenase</fullName>
    </recommendedName>
</protein>
<comment type="caution">
    <text evidence="1">The sequence shown here is derived from an EMBL/GenBank/DDBJ whole genome shotgun (WGS) entry which is preliminary data.</text>
</comment>
<dbReference type="EMBL" id="MLJW01006219">
    <property type="protein sequence ID" value="OIQ66990.1"/>
    <property type="molecule type" value="Genomic_DNA"/>
</dbReference>
<evidence type="ECO:0008006" key="2">
    <source>
        <dbReference type="Google" id="ProtNLM"/>
    </source>
</evidence>
<gene>
    <name evidence="1" type="ORF">GALL_514360</name>
</gene>
<name>A0A1J5P703_9ZZZZ</name>